<dbReference type="AlphaFoldDB" id="A0A3M7SBW7"/>
<reference evidence="1 2" key="1">
    <citation type="journal article" date="2018" name="Sci. Rep.">
        <title>Genomic signatures of local adaptation to the degree of environmental predictability in rotifers.</title>
        <authorList>
            <person name="Franch-Gras L."/>
            <person name="Hahn C."/>
            <person name="Garcia-Roger E.M."/>
            <person name="Carmona M.J."/>
            <person name="Serra M."/>
            <person name="Gomez A."/>
        </authorList>
    </citation>
    <scope>NUCLEOTIDE SEQUENCE [LARGE SCALE GENOMIC DNA]</scope>
    <source>
        <strain evidence="1">HYR1</strain>
    </source>
</reference>
<organism evidence="1 2">
    <name type="scientific">Brachionus plicatilis</name>
    <name type="common">Marine rotifer</name>
    <name type="synonym">Brachionus muelleri</name>
    <dbReference type="NCBI Taxonomy" id="10195"/>
    <lineage>
        <taxon>Eukaryota</taxon>
        <taxon>Metazoa</taxon>
        <taxon>Spiralia</taxon>
        <taxon>Gnathifera</taxon>
        <taxon>Rotifera</taxon>
        <taxon>Eurotatoria</taxon>
        <taxon>Monogononta</taxon>
        <taxon>Pseudotrocha</taxon>
        <taxon>Ploima</taxon>
        <taxon>Brachionidae</taxon>
        <taxon>Brachionus</taxon>
    </lineage>
</organism>
<proteinExistence type="predicted"/>
<accession>A0A3M7SBW7</accession>
<dbReference type="Proteomes" id="UP000276133">
    <property type="component" value="Unassembled WGS sequence"/>
</dbReference>
<evidence type="ECO:0000313" key="2">
    <source>
        <dbReference type="Proteomes" id="UP000276133"/>
    </source>
</evidence>
<keyword evidence="2" id="KW-1185">Reference proteome</keyword>
<gene>
    <name evidence="1" type="ORF">BpHYR1_034456</name>
</gene>
<comment type="caution">
    <text evidence="1">The sequence shown here is derived from an EMBL/GenBank/DDBJ whole genome shotgun (WGS) entry which is preliminary data.</text>
</comment>
<protein>
    <submittedName>
        <fullName evidence="1">Uncharacterized protein</fullName>
    </submittedName>
</protein>
<evidence type="ECO:0000313" key="1">
    <source>
        <dbReference type="EMBL" id="RNA33314.1"/>
    </source>
</evidence>
<dbReference type="EMBL" id="REGN01001656">
    <property type="protein sequence ID" value="RNA33314.1"/>
    <property type="molecule type" value="Genomic_DNA"/>
</dbReference>
<sequence>MESNKKFLFLAKMTNIQYIIFEIKYSVDKKSISILEVENSDFSVLLLNFIEMEKINSLRKASLSGV</sequence>
<name>A0A3M7SBW7_BRAPC</name>